<evidence type="ECO:0000256" key="2">
    <source>
        <dbReference type="SAM" id="SignalP"/>
    </source>
</evidence>
<dbReference type="PANTHER" id="PTHR31731">
    <property type="match status" value="1"/>
</dbReference>
<evidence type="ECO:0000313" key="5">
    <source>
        <dbReference type="Proteomes" id="UP000295252"/>
    </source>
</evidence>
<name>A0A068UQ53_COFCA</name>
<dbReference type="Pfam" id="PF14547">
    <property type="entry name" value="Hydrophob_seed"/>
    <property type="match status" value="1"/>
</dbReference>
<keyword evidence="2" id="KW-0732">Signal</keyword>
<dbReference type="SUPFAM" id="SSF47699">
    <property type="entry name" value="Bifunctional inhibitor/lipid-transfer protein/seed storage 2S albumin"/>
    <property type="match status" value="1"/>
</dbReference>
<dbReference type="InterPro" id="IPR051636">
    <property type="entry name" value="Plant_LTP/defense-related"/>
</dbReference>
<reference evidence="5" key="1">
    <citation type="journal article" date="2014" name="Science">
        <title>The coffee genome provides insight into the convergent evolution of caffeine biosynthesis.</title>
        <authorList>
            <person name="Denoeud F."/>
            <person name="Carretero-Paulet L."/>
            <person name="Dereeper A."/>
            <person name="Droc G."/>
            <person name="Guyot R."/>
            <person name="Pietrella M."/>
            <person name="Zheng C."/>
            <person name="Alberti A."/>
            <person name="Anthony F."/>
            <person name="Aprea G."/>
            <person name="Aury J.M."/>
            <person name="Bento P."/>
            <person name="Bernard M."/>
            <person name="Bocs S."/>
            <person name="Campa C."/>
            <person name="Cenci A."/>
            <person name="Combes M.C."/>
            <person name="Crouzillat D."/>
            <person name="Da Silva C."/>
            <person name="Daddiego L."/>
            <person name="De Bellis F."/>
            <person name="Dussert S."/>
            <person name="Garsmeur O."/>
            <person name="Gayraud T."/>
            <person name="Guignon V."/>
            <person name="Jahn K."/>
            <person name="Jamilloux V."/>
            <person name="Joet T."/>
            <person name="Labadie K."/>
            <person name="Lan T."/>
            <person name="Leclercq J."/>
            <person name="Lepelley M."/>
            <person name="Leroy T."/>
            <person name="Li L.T."/>
            <person name="Librado P."/>
            <person name="Lopez L."/>
            <person name="Munoz A."/>
            <person name="Noel B."/>
            <person name="Pallavicini A."/>
            <person name="Perrotta G."/>
            <person name="Poncet V."/>
            <person name="Pot D."/>
            <person name="Priyono X."/>
            <person name="Rigoreau M."/>
            <person name="Rouard M."/>
            <person name="Rozas J."/>
            <person name="Tranchant-Dubreuil C."/>
            <person name="VanBuren R."/>
            <person name="Zhang Q."/>
            <person name="Andrade A.C."/>
            <person name="Argout X."/>
            <person name="Bertrand B."/>
            <person name="de Kochko A."/>
            <person name="Graziosi G."/>
            <person name="Henry R.J."/>
            <person name="Jayarama X."/>
            <person name="Ming R."/>
            <person name="Nagai C."/>
            <person name="Rounsley S."/>
            <person name="Sankoff D."/>
            <person name="Giuliano G."/>
            <person name="Albert V.A."/>
            <person name="Wincker P."/>
            <person name="Lashermes P."/>
        </authorList>
    </citation>
    <scope>NUCLEOTIDE SEQUENCE [LARGE SCALE GENOMIC DNA]</scope>
    <source>
        <strain evidence="5">cv. DH200-94</strain>
    </source>
</reference>
<feature type="region of interest" description="Disordered" evidence="1">
    <location>
        <begin position="129"/>
        <end position="151"/>
    </location>
</feature>
<dbReference type="Gramene" id="CDP10452">
    <property type="protein sequence ID" value="CDP10452"/>
    <property type="gene ID" value="GSCOC_T00031181001"/>
</dbReference>
<dbReference type="SMART" id="SM00499">
    <property type="entry name" value="AAI"/>
    <property type="match status" value="1"/>
</dbReference>
<feature type="chain" id="PRO_5001657883" description="Bifunctional inhibitor/plant lipid transfer protein/seed storage helical domain-containing protein" evidence="2">
    <location>
        <begin position="21"/>
        <end position="237"/>
    </location>
</feature>
<feature type="compositionally biased region" description="Polar residues" evidence="1">
    <location>
        <begin position="27"/>
        <end position="38"/>
    </location>
</feature>
<dbReference type="STRING" id="49390.A0A068UQ53"/>
<evidence type="ECO:0000256" key="1">
    <source>
        <dbReference type="SAM" id="MobiDB-lite"/>
    </source>
</evidence>
<dbReference type="CDD" id="cd01958">
    <property type="entry name" value="HPS_like"/>
    <property type="match status" value="1"/>
</dbReference>
<accession>A0A068UQ53</accession>
<dbReference type="InterPro" id="IPR036312">
    <property type="entry name" value="Bifun_inhib/LTP/seed_sf"/>
</dbReference>
<gene>
    <name evidence="4" type="ORF">GSCOC_T00031181001</name>
</gene>
<keyword evidence="5" id="KW-1185">Reference proteome</keyword>
<proteinExistence type="predicted"/>
<dbReference type="InterPro" id="IPR027923">
    <property type="entry name" value="Hydrophob_seed_dom"/>
</dbReference>
<feature type="domain" description="Bifunctional inhibitor/plant lipid transfer protein/seed storage helical" evidence="3">
    <location>
        <begin position="154"/>
        <end position="235"/>
    </location>
</feature>
<feature type="region of interest" description="Disordered" evidence="1">
    <location>
        <begin position="23"/>
        <end position="47"/>
    </location>
</feature>
<dbReference type="EMBL" id="HG739129">
    <property type="protein sequence ID" value="CDP10452.1"/>
    <property type="molecule type" value="Genomic_DNA"/>
</dbReference>
<evidence type="ECO:0000313" key="4">
    <source>
        <dbReference type="EMBL" id="CDP10452.1"/>
    </source>
</evidence>
<dbReference type="AlphaFoldDB" id="A0A068UQ53"/>
<sequence length="237" mass="24344">MDSSKITALLLLSMLLIASANPVDPDSSCNPSASNSTPGGEATHNPTAHCEATSDIATGHITSSAESASNFATCDTTPSAESASNFATCDTTPSREAASNFATCDTTPIVNPPITLPPITLPPVTMPPVTTKPPKAKPCPPPPVKPKKPKQAKCPVDTLKMGACADVLGGVMHIGFGDPVVNECCPILSGLVDVEAAVCLCTTLKLKALNLEMFVPIALELLVYCGKTPPPGYTCSL</sequence>
<dbReference type="Proteomes" id="UP000295252">
    <property type="component" value="Chromosome VIII"/>
</dbReference>
<dbReference type="InterPro" id="IPR016140">
    <property type="entry name" value="Bifunc_inhib/LTP/seed_store"/>
</dbReference>
<protein>
    <recommendedName>
        <fullName evidence="3">Bifunctional inhibitor/plant lipid transfer protein/seed storage helical domain-containing protein</fullName>
    </recommendedName>
</protein>
<evidence type="ECO:0000259" key="3">
    <source>
        <dbReference type="SMART" id="SM00499"/>
    </source>
</evidence>
<dbReference type="Gene3D" id="1.10.110.10">
    <property type="entry name" value="Plant lipid-transfer and hydrophobic proteins"/>
    <property type="match status" value="1"/>
</dbReference>
<feature type="signal peptide" evidence="2">
    <location>
        <begin position="1"/>
        <end position="20"/>
    </location>
</feature>
<dbReference type="OrthoDB" id="1935738at2759"/>
<dbReference type="InParanoid" id="A0A068UQ53"/>
<organism evidence="4 5">
    <name type="scientific">Coffea canephora</name>
    <name type="common">Robusta coffee</name>
    <dbReference type="NCBI Taxonomy" id="49390"/>
    <lineage>
        <taxon>Eukaryota</taxon>
        <taxon>Viridiplantae</taxon>
        <taxon>Streptophyta</taxon>
        <taxon>Embryophyta</taxon>
        <taxon>Tracheophyta</taxon>
        <taxon>Spermatophyta</taxon>
        <taxon>Magnoliopsida</taxon>
        <taxon>eudicotyledons</taxon>
        <taxon>Gunneridae</taxon>
        <taxon>Pentapetalae</taxon>
        <taxon>asterids</taxon>
        <taxon>lamiids</taxon>
        <taxon>Gentianales</taxon>
        <taxon>Rubiaceae</taxon>
        <taxon>Ixoroideae</taxon>
        <taxon>Gardenieae complex</taxon>
        <taxon>Bertiereae - Coffeeae clade</taxon>
        <taxon>Coffeeae</taxon>
        <taxon>Coffea</taxon>
    </lineage>
</organism>